<sequence>MCDLLLSADVQGPTRVQYFIQNDPDGACQGHKISSCSPGPVKDEEMLARSIDFPLREDPASGLNDSLFQDAFTIGASTQRIDDDWDKSKSVVHARYEERARRRRSGEDGRSANPDWLYVGSVLFLASELRESQLDAVQRAGRIRIYDTAHSSDDPFHADVMVSADDLQTNKQLRKLLRVILMTKACKRGLFVSPSLAPDDQRLKNIKIELR</sequence>
<reference evidence="1 2" key="1">
    <citation type="submission" date="2020-08" db="EMBL/GenBank/DDBJ databases">
        <title>Novel species isolated from subtropical streams in China.</title>
        <authorList>
            <person name="Lu H."/>
        </authorList>
    </citation>
    <scope>NUCLEOTIDE SEQUENCE [LARGE SCALE GENOMIC DNA]</scope>
    <source>
        <strain evidence="1 2">CY18W</strain>
    </source>
</reference>
<keyword evidence="2" id="KW-1185">Reference proteome</keyword>
<name>A0ABR6ZM19_9BURK</name>
<comment type="caution">
    <text evidence="1">The sequence shown here is derived from an EMBL/GenBank/DDBJ whole genome shotgun (WGS) entry which is preliminary data.</text>
</comment>
<accession>A0ABR6ZM19</accession>
<gene>
    <name evidence="1" type="ORF">H8L32_05540</name>
</gene>
<dbReference type="RefSeq" id="WP_186946158.1">
    <property type="nucleotide sequence ID" value="NZ_JACOGF010000002.1"/>
</dbReference>
<dbReference type="Proteomes" id="UP000650424">
    <property type="component" value="Unassembled WGS sequence"/>
</dbReference>
<proteinExistence type="predicted"/>
<protein>
    <submittedName>
        <fullName evidence="1">Uncharacterized protein</fullName>
    </submittedName>
</protein>
<evidence type="ECO:0000313" key="2">
    <source>
        <dbReference type="Proteomes" id="UP000650424"/>
    </source>
</evidence>
<organism evidence="1 2">
    <name type="scientific">Undibacterium hunanense</name>
    <dbReference type="NCBI Taxonomy" id="2762292"/>
    <lineage>
        <taxon>Bacteria</taxon>
        <taxon>Pseudomonadati</taxon>
        <taxon>Pseudomonadota</taxon>
        <taxon>Betaproteobacteria</taxon>
        <taxon>Burkholderiales</taxon>
        <taxon>Oxalobacteraceae</taxon>
        <taxon>Undibacterium</taxon>
    </lineage>
</organism>
<dbReference type="EMBL" id="JACOGF010000002">
    <property type="protein sequence ID" value="MBC3916932.1"/>
    <property type="molecule type" value="Genomic_DNA"/>
</dbReference>
<evidence type="ECO:0000313" key="1">
    <source>
        <dbReference type="EMBL" id="MBC3916932.1"/>
    </source>
</evidence>